<gene>
    <name evidence="1" type="ORF">PSON_ATCC_30995.1.T0050190</name>
</gene>
<dbReference type="Proteomes" id="UP000692954">
    <property type="component" value="Unassembled WGS sequence"/>
</dbReference>
<organism evidence="1 2">
    <name type="scientific">Paramecium sonneborni</name>
    <dbReference type="NCBI Taxonomy" id="65129"/>
    <lineage>
        <taxon>Eukaryota</taxon>
        <taxon>Sar</taxon>
        <taxon>Alveolata</taxon>
        <taxon>Ciliophora</taxon>
        <taxon>Intramacronucleata</taxon>
        <taxon>Oligohymenophorea</taxon>
        <taxon>Peniculida</taxon>
        <taxon>Parameciidae</taxon>
        <taxon>Paramecium</taxon>
    </lineage>
</organism>
<keyword evidence="2" id="KW-1185">Reference proteome</keyword>
<name>A0A8S1K5R4_9CILI</name>
<evidence type="ECO:0000313" key="1">
    <source>
        <dbReference type="EMBL" id="CAD8050780.1"/>
    </source>
</evidence>
<dbReference type="EMBL" id="CAJJDN010000005">
    <property type="protein sequence ID" value="CAD8050780.1"/>
    <property type="molecule type" value="Genomic_DNA"/>
</dbReference>
<accession>A0A8S1K5R4</accession>
<evidence type="ECO:0000313" key="2">
    <source>
        <dbReference type="Proteomes" id="UP000692954"/>
    </source>
</evidence>
<protein>
    <submittedName>
        <fullName evidence="1">Uncharacterized protein</fullName>
    </submittedName>
</protein>
<sequence length="289" mass="35067">MIRVILILKINHLHLIEQCEKGNKLIYYNNNPRVKLSFGKLFAILGTHNILEYFHQPSEIYFLMKISNMLFNLFQYIKNQLNFIQIQNAHLGNDKQFKMGCIEFQKNFDLSMEYLVKVKKKESTEKLKFMTKILDHIQFQAFLLKMNHNILDQNKLICQKVKSYHHKMVTVKNGEKEIQDIYNQQFYDTWYLEISNKSYFKDLVRLENIILKKILIFSKNISRSYMKKLTIYILKNIEQIQREKLQCSINKQSLNYILQLQIFIKKVVRLRKYQSIFQFKKQRMEFGYL</sequence>
<reference evidence="1" key="1">
    <citation type="submission" date="2021-01" db="EMBL/GenBank/DDBJ databases">
        <authorList>
            <consortium name="Genoscope - CEA"/>
            <person name="William W."/>
        </authorList>
    </citation>
    <scope>NUCLEOTIDE SEQUENCE</scope>
</reference>
<comment type="caution">
    <text evidence="1">The sequence shown here is derived from an EMBL/GenBank/DDBJ whole genome shotgun (WGS) entry which is preliminary data.</text>
</comment>
<proteinExistence type="predicted"/>
<dbReference type="AlphaFoldDB" id="A0A8S1K5R4"/>